<proteinExistence type="predicted"/>
<feature type="transmembrane region" description="Helical" evidence="1">
    <location>
        <begin position="82"/>
        <end position="104"/>
    </location>
</feature>
<reference evidence="2 3" key="1">
    <citation type="submission" date="2020-05" db="EMBL/GenBank/DDBJ databases">
        <title>Actinomadura verrucosospora NRRL-B18236 (PFL_A860) Genome sequencing and assembly.</title>
        <authorList>
            <person name="Samborskyy M."/>
        </authorList>
    </citation>
    <scope>NUCLEOTIDE SEQUENCE [LARGE SCALE GENOMIC DNA]</scope>
    <source>
        <strain evidence="2 3">NRRL:B18236</strain>
    </source>
</reference>
<keyword evidence="1" id="KW-0472">Membrane</keyword>
<protein>
    <submittedName>
        <fullName evidence="2">R-phenyllactate dehydratase small subunit</fullName>
    </submittedName>
</protein>
<dbReference type="AlphaFoldDB" id="A0A7D3ZFR4"/>
<dbReference type="EMBL" id="CP053892">
    <property type="protein sequence ID" value="QKG22297.1"/>
    <property type="molecule type" value="Genomic_DNA"/>
</dbReference>
<dbReference type="InterPro" id="IPR057702">
    <property type="entry name" value="DUF7942"/>
</dbReference>
<dbReference type="NCBIfam" id="NF046119">
    <property type="entry name" value="memb_SCO4225"/>
    <property type="match status" value="1"/>
</dbReference>
<gene>
    <name evidence="2" type="ORF">ACTIVE_3937</name>
</gene>
<keyword evidence="3" id="KW-1185">Reference proteome</keyword>
<evidence type="ECO:0000256" key="1">
    <source>
        <dbReference type="SAM" id="Phobius"/>
    </source>
</evidence>
<name>A0A7D3ZFR4_ACTVE</name>
<dbReference type="Pfam" id="PF25637">
    <property type="entry name" value="DUF7942"/>
    <property type="match status" value="1"/>
</dbReference>
<keyword evidence="1" id="KW-0812">Transmembrane</keyword>
<feature type="transmembrane region" description="Helical" evidence="1">
    <location>
        <begin position="50"/>
        <end position="70"/>
    </location>
</feature>
<organism evidence="2 3">
    <name type="scientific">Actinomadura verrucosospora</name>
    <dbReference type="NCBI Taxonomy" id="46165"/>
    <lineage>
        <taxon>Bacteria</taxon>
        <taxon>Bacillati</taxon>
        <taxon>Actinomycetota</taxon>
        <taxon>Actinomycetes</taxon>
        <taxon>Streptosporangiales</taxon>
        <taxon>Thermomonosporaceae</taxon>
        <taxon>Actinomadura</taxon>
    </lineage>
</organism>
<dbReference type="Proteomes" id="UP000501240">
    <property type="component" value="Chromosome"/>
</dbReference>
<feature type="transmembrane region" description="Helical" evidence="1">
    <location>
        <begin position="21"/>
        <end position="44"/>
    </location>
</feature>
<evidence type="ECO:0000313" key="3">
    <source>
        <dbReference type="Proteomes" id="UP000501240"/>
    </source>
</evidence>
<dbReference type="RefSeq" id="WP_173096442.1">
    <property type="nucleotide sequence ID" value="NZ_CP053892.1"/>
</dbReference>
<accession>A0A7D3ZFR4</accession>
<evidence type="ECO:0000313" key="2">
    <source>
        <dbReference type="EMBL" id="QKG22297.1"/>
    </source>
</evidence>
<sequence>MSIFNRVRSNASRYKRGRAAAAISGAYAGLVLVNAAGSVAMGLFADDPTFSGLGLLLVSAPSSFLVTSLTSPLIPDEGPSRALGVLLFDLPCTTVGLLQAWLLWRIARGPASTDDLRQRC</sequence>
<keyword evidence="1" id="KW-1133">Transmembrane helix</keyword>